<dbReference type="Gene3D" id="2.40.70.10">
    <property type="entry name" value="Acid Proteases"/>
    <property type="match status" value="1"/>
</dbReference>
<reference evidence="2" key="1">
    <citation type="submission" date="2023-04" db="EMBL/GenBank/DDBJ databases">
        <title>Phytophthora fragariaefolia NBRC 109709.</title>
        <authorList>
            <person name="Ichikawa N."/>
            <person name="Sato H."/>
            <person name="Tonouchi N."/>
        </authorList>
    </citation>
    <scope>NUCLEOTIDE SEQUENCE</scope>
    <source>
        <strain evidence="2">NBRC 109709</strain>
    </source>
</reference>
<name>A0A9W7CZA5_9STRA</name>
<comment type="caution">
    <text evidence="2">The sequence shown here is derived from an EMBL/GenBank/DDBJ whole genome shotgun (WGS) entry which is preliminary data.</text>
</comment>
<dbReference type="OrthoDB" id="163163at2759"/>
<dbReference type="SUPFAM" id="SSF50630">
    <property type="entry name" value="Acid proteases"/>
    <property type="match status" value="1"/>
</dbReference>
<evidence type="ECO:0000256" key="1">
    <source>
        <dbReference type="SAM" id="MobiDB-lite"/>
    </source>
</evidence>
<protein>
    <submittedName>
        <fullName evidence="2">Unnamed protein product</fullName>
    </submittedName>
</protein>
<dbReference type="CDD" id="cd00303">
    <property type="entry name" value="retropepsin_like"/>
    <property type="match status" value="1"/>
</dbReference>
<sequence length="497" mass="56012">MNGDHTACGPPEYTAADAASSPRSCTTDGARNADAPHSTPESTVDSMAMMRQMFEFMSTAQRQNQEQMAQMLQQQVLLQQHMLQAHVAAQKPQKKKGNPPIFHGQASDDLELWLFSTEQYYASYAEEMRCETSEFVNTFFANLGPTAQTWYRAFKLSLGDQPATWTIFKQRIRERFRHSDFQHKVLSKLHNLRWSGGPTSLYDEVSTPALAARLRPHSGSPHPQQLHYQDEDAVPPTRRNKIYGYLCQGGRVEDASVSIFVDSGASFNAIAPEVAANLKLKVTTLQEPLGVKLGGGQRVSIPRRTTTITVSMEGFPEYATEVFVMEIPEGKNVLLGFRWLEDVNTDIDWVARIVRSRGATSGLVLHPCPRALVSPIVAGSRRRTTKLQRRNDERNNLLFYAKHDDVSSVGETKVISHRQFRRMHHDKDAFCFAVRICEDTSDKAARQLSQGWEQLRDRPEEAVVVKYKNTVFRAELPSVAPQRSVDVEAEVELSDDT</sequence>
<dbReference type="Proteomes" id="UP001165121">
    <property type="component" value="Unassembled WGS sequence"/>
</dbReference>
<dbReference type="EMBL" id="BSXT01001995">
    <property type="protein sequence ID" value="GMF46629.1"/>
    <property type="molecule type" value="Genomic_DNA"/>
</dbReference>
<feature type="region of interest" description="Disordered" evidence="1">
    <location>
        <begin position="1"/>
        <end position="42"/>
    </location>
</feature>
<organism evidence="2 3">
    <name type="scientific">Phytophthora fragariaefolia</name>
    <dbReference type="NCBI Taxonomy" id="1490495"/>
    <lineage>
        <taxon>Eukaryota</taxon>
        <taxon>Sar</taxon>
        <taxon>Stramenopiles</taxon>
        <taxon>Oomycota</taxon>
        <taxon>Peronosporomycetes</taxon>
        <taxon>Peronosporales</taxon>
        <taxon>Peronosporaceae</taxon>
        <taxon>Phytophthora</taxon>
    </lineage>
</organism>
<proteinExistence type="predicted"/>
<dbReference type="AlphaFoldDB" id="A0A9W7CZA5"/>
<dbReference type="Pfam" id="PF13975">
    <property type="entry name" value="gag-asp_proteas"/>
    <property type="match status" value="1"/>
</dbReference>
<gene>
    <name evidence="2" type="ORF">Pfra01_001724000</name>
</gene>
<evidence type="ECO:0000313" key="2">
    <source>
        <dbReference type="EMBL" id="GMF46629.1"/>
    </source>
</evidence>
<accession>A0A9W7CZA5</accession>
<keyword evidence="3" id="KW-1185">Reference proteome</keyword>
<evidence type="ECO:0000313" key="3">
    <source>
        <dbReference type="Proteomes" id="UP001165121"/>
    </source>
</evidence>
<dbReference type="InterPro" id="IPR021109">
    <property type="entry name" value="Peptidase_aspartic_dom_sf"/>
</dbReference>